<dbReference type="InterPro" id="IPR002293">
    <property type="entry name" value="AA/rel_permease1"/>
</dbReference>
<keyword evidence="2" id="KW-0813">Transport</keyword>
<dbReference type="EMBL" id="GL376615">
    <property type="status" value="NOT_ANNOTATED_CDS"/>
    <property type="molecule type" value="Genomic_DNA"/>
</dbReference>
<proteinExistence type="inferred from homology"/>
<keyword evidence="3" id="KW-1003">Cell membrane</keyword>
<accession>K3WXE6</accession>
<reference evidence="9" key="3">
    <citation type="submission" date="2015-02" db="UniProtKB">
        <authorList>
            <consortium name="EnsemblProtists"/>
        </authorList>
    </citation>
    <scope>IDENTIFICATION</scope>
    <source>
        <strain evidence="9">DAOM BR144</strain>
    </source>
</reference>
<dbReference type="VEuPathDB" id="FungiDB:PYU1_G009626"/>
<dbReference type="InParanoid" id="K3WXE6"/>
<evidence type="ECO:0008006" key="11">
    <source>
        <dbReference type="Google" id="ProtNLM"/>
    </source>
</evidence>
<name>K3WXE6_GLOUD</name>
<organism evidence="9 10">
    <name type="scientific">Globisporangium ultimum (strain ATCC 200006 / CBS 805.95 / DAOM BR144)</name>
    <name type="common">Pythium ultimum</name>
    <dbReference type="NCBI Taxonomy" id="431595"/>
    <lineage>
        <taxon>Eukaryota</taxon>
        <taxon>Sar</taxon>
        <taxon>Stramenopiles</taxon>
        <taxon>Oomycota</taxon>
        <taxon>Peronosporomycetes</taxon>
        <taxon>Pythiales</taxon>
        <taxon>Pythiaceae</taxon>
        <taxon>Globisporangium</taxon>
    </lineage>
</organism>
<dbReference type="Gene3D" id="1.20.1740.10">
    <property type="entry name" value="Amino acid/polyamine transporter I"/>
    <property type="match status" value="1"/>
</dbReference>
<feature type="transmembrane region" description="Helical" evidence="8">
    <location>
        <begin position="399"/>
        <end position="419"/>
    </location>
</feature>
<evidence type="ECO:0000256" key="3">
    <source>
        <dbReference type="ARBA" id="ARBA00022475"/>
    </source>
</evidence>
<dbReference type="PANTHER" id="PTHR45826:SF2">
    <property type="entry name" value="AMINO ACID TRANSPORTER"/>
    <property type="match status" value="1"/>
</dbReference>
<evidence type="ECO:0000256" key="7">
    <source>
        <dbReference type="ARBA" id="ARBA00024041"/>
    </source>
</evidence>
<feature type="transmembrane region" description="Helical" evidence="8">
    <location>
        <begin position="160"/>
        <end position="181"/>
    </location>
</feature>
<keyword evidence="10" id="KW-1185">Reference proteome</keyword>
<feature type="transmembrane region" description="Helical" evidence="8">
    <location>
        <begin position="277"/>
        <end position="299"/>
    </location>
</feature>
<dbReference type="Proteomes" id="UP000019132">
    <property type="component" value="Unassembled WGS sequence"/>
</dbReference>
<keyword evidence="5 8" id="KW-1133">Transmembrane helix</keyword>
<reference evidence="10" key="2">
    <citation type="submission" date="2010-04" db="EMBL/GenBank/DDBJ databases">
        <authorList>
            <person name="Buell R."/>
            <person name="Hamilton J."/>
            <person name="Hostetler J."/>
        </authorList>
    </citation>
    <scope>NUCLEOTIDE SEQUENCE [LARGE SCALE GENOMIC DNA]</scope>
    <source>
        <strain evidence="10">DAOM:BR144</strain>
    </source>
</reference>
<feature type="transmembrane region" description="Helical" evidence="8">
    <location>
        <begin position="460"/>
        <end position="479"/>
    </location>
</feature>
<comment type="similarity">
    <text evidence="7">Belongs to the amino acid-polyamine-organocation (APC) superfamily. Polyamine:cation symporter (PHS) (TC 2.A.3.12) family.</text>
</comment>
<evidence type="ECO:0000313" key="9">
    <source>
        <dbReference type="EnsemblProtists" id="PYU1_T009644"/>
    </source>
</evidence>
<dbReference type="InterPro" id="IPR044566">
    <property type="entry name" value="RMV1-like"/>
</dbReference>
<dbReference type="GO" id="GO:0015203">
    <property type="term" value="F:polyamine transmembrane transporter activity"/>
    <property type="evidence" value="ECO:0007669"/>
    <property type="project" value="UniProtKB-ARBA"/>
</dbReference>
<dbReference type="PIRSF" id="PIRSF006060">
    <property type="entry name" value="AA_transporter"/>
    <property type="match status" value="1"/>
</dbReference>
<keyword evidence="4 8" id="KW-0812">Transmembrane</keyword>
<reference evidence="10" key="1">
    <citation type="journal article" date="2010" name="Genome Biol.">
        <title>Genome sequence of the necrotrophic plant pathogen Pythium ultimum reveals original pathogenicity mechanisms and effector repertoire.</title>
        <authorList>
            <person name="Levesque C.A."/>
            <person name="Brouwer H."/>
            <person name="Cano L."/>
            <person name="Hamilton J.P."/>
            <person name="Holt C."/>
            <person name="Huitema E."/>
            <person name="Raffaele S."/>
            <person name="Robideau G.P."/>
            <person name="Thines M."/>
            <person name="Win J."/>
            <person name="Zerillo M.M."/>
            <person name="Beakes G.W."/>
            <person name="Boore J.L."/>
            <person name="Busam D."/>
            <person name="Dumas B."/>
            <person name="Ferriera S."/>
            <person name="Fuerstenberg S.I."/>
            <person name="Gachon C.M."/>
            <person name="Gaulin E."/>
            <person name="Govers F."/>
            <person name="Grenville-Briggs L."/>
            <person name="Horner N."/>
            <person name="Hostetler J."/>
            <person name="Jiang R.H."/>
            <person name="Johnson J."/>
            <person name="Krajaejun T."/>
            <person name="Lin H."/>
            <person name="Meijer H.J."/>
            <person name="Moore B."/>
            <person name="Morris P."/>
            <person name="Phuntmart V."/>
            <person name="Puiu D."/>
            <person name="Shetty J."/>
            <person name="Stajich J.E."/>
            <person name="Tripathy S."/>
            <person name="Wawra S."/>
            <person name="van West P."/>
            <person name="Whitty B.R."/>
            <person name="Coutinho P.M."/>
            <person name="Henrissat B."/>
            <person name="Martin F."/>
            <person name="Thomas P.D."/>
            <person name="Tyler B.M."/>
            <person name="De Vries R.P."/>
            <person name="Kamoun S."/>
            <person name="Yandell M."/>
            <person name="Tisserat N."/>
            <person name="Buell C.R."/>
        </authorList>
    </citation>
    <scope>NUCLEOTIDE SEQUENCE</scope>
    <source>
        <strain evidence="10">DAOM:BR144</strain>
    </source>
</reference>
<feature type="transmembrane region" description="Helical" evidence="8">
    <location>
        <begin position="75"/>
        <end position="95"/>
    </location>
</feature>
<feature type="transmembrane region" description="Helical" evidence="8">
    <location>
        <begin position="187"/>
        <end position="208"/>
    </location>
</feature>
<dbReference type="HOGENOM" id="CLU_007946_17_2_1"/>
<protein>
    <recommendedName>
        <fullName evidence="11">Amino acid permease/ SLC12A domain-containing protein</fullName>
    </recommendedName>
</protein>
<evidence type="ECO:0000256" key="5">
    <source>
        <dbReference type="ARBA" id="ARBA00022989"/>
    </source>
</evidence>
<evidence type="ECO:0000256" key="2">
    <source>
        <dbReference type="ARBA" id="ARBA00022448"/>
    </source>
</evidence>
<feature type="transmembrane region" description="Helical" evidence="8">
    <location>
        <begin position="431"/>
        <end position="454"/>
    </location>
</feature>
<evidence type="ECO:0000256" key="6">
    <source>
        <dbReference type="ARBA" id="ARBA00023136"/>
    </source>
</evidence>
<dbReference type="eggNOG" id="KOG1287">
    <property type="taxonomic scope" value="Eukaryota"/>
</dbReference>
<evidence type="ECO:0000256" key="1">
    <source>
        <dbReference type="ARBA" id="ARBA00004651"/>
    </source>
</evidence>
<dbReference type="EnsemblProtists" id="PYU1_T009644">
    <property type="protein sequence ID" value="PYU1_T009644"/>
    <property type="gene ID" value="PYU1_G009626"/>
</dbReference>
<comment type="subcellular location">
    <subcellularLocation>
        <location evidence="1">Cell membrane</location>
        <topology evidence="1">Multi-pass membrane protein</topology>
    </subcellularLocation>
</comment>
<evidence type="ECO:0000313" key="10">
    <source>
        <dbReference type="Proteomes" id="UP000019132"/>
    </source>
</evidence>
<feature type="transmembrane region" description="Helical" evidence="8">
    <location>
        <begin position="376"/>
        <end position="393"/>
    </location>
</feature>
<evidence type="ECO:0000256" key="4">
    <source>
        <dbReference type="ARBA" id="ARBA00022692"/>
    </source>
</evidence>
<dbReference type="PANTHER" id="PTHR45826">
    <property type="entry name" value="POLYAMINE TRANSPORTER PUT1"/>
    <property type="match status" value="1"/>
</dbReference>
<evidence type="ECO:0000256" key="8">
    <source>
        <dbReference type="SAM" id="Phobius"/>
    </source>
</evidence>
<dbReference type="GO" id="GO:0005886">
    <property type="term" value="C:plasma membrane"/>
    <property type="evidence" value="ECO:0007669"/>
    <property type="project" value="UniProtKB-SubCell"/>
</dbReference>
<dbReference type="Pfam" id="PF13520">
    <property type="entry name" value="AA_permease_2"/>
    <property type="match status" value="1"/>
</dbReference>
<keyword evidence="6 8" id="KW-0472">Membrane</keyword>
<dbReference type="STRING" id="431595.K3WXE6"/>
<feature type="transmembrane region" description="Helical" evidence="8">
    <location>
        <begin position="44"/>
        <end position="63"/>
    </location>
</feature>
<feature type="transmembrane region" description="Helical" evidence="8">
    <location>
        <begin position="319"/>
        <end position="338"/>
    </location>
</feature>
<dbReference type="AlphaFoldDB" id="K3WXE6"/>
<dbReference type="OMA" id="TGAPVHH"/>
<sequence>MPRATKAQPLYEAPLGDLGGFVVDTDEASYRKSDPFPTGPNQRVLGTIGIAAITYLFGCGGPIGSEPIISSSGPAIGLPAMIVYPLLVTVPYAYIVAELCTAFPEDGGFTVWVLNAFGSFWGFQVGYWSWIAGIFNSALLPAFLLKVLSESYDITIESSVVSYIAKLMIATTLTIPCLLGTKFVARGSIMLLFLILIPVLVFTVWAYVRARDFGDLFELKHKDNVFNEETGDDEQVGPITIDWTLLLNTLFWNFDGINMASVFGGEVANPARVYSRAIALTVGLTVATYFVPMPAAILVDDPNWTNFTNDSYPLLAKAIGGPVLQAFFVFSTVCSVAGQYMSSMFCKSIQICGMAENQMLPFFFARRNRQFDTPHNSILVTLFFTLVLLGVDFDELLPMANAFSGAVQLLIIMAVIRLRKSLPYIPRPTKVPGGIWGLSAMAVLPTVGFCYITFGAFKSLLSAIIIVAFLTPGLFYGFYELRRTSGRAPVAMFV</sequence>